<name>A0A3B0W0M6_9ZZZZ</name>
<dbReference type="InterPro" id="IPR013783">
    <property type="entry name" value="Ig-like_fold"/>
</dbReference>
<dbReference type="InterPro" id="IPR047589">
    <property type="entry name" value="DUF11_rpt"/>
</dbReference>
<organism evidence="2">
    <name type="scientific">hydrothermal vent metagenome</name>
    <dbReference type="NCBI Taxonomy" id="652676"/>
    <lineage>
        <taxon>unclassified sequences</taxon>
        <taxon>metagenomes</taxon>
        <taxon>ecological metagenomes</taxon>
    </lineage>
</organism>
<dbReference type="EMBL" id="UOFA01000102">
    <property type="protein sequence ID" value="VAW44277.1"/>
    <property type="molecule type" value="Genomic_DNA"/>
</dbReference>
<dbReference type="InterPro" id="IPR001434">
    <property type="entry name" value="OmcB-like_DUF11"/>
</dbReference>
<evidence type="ECO:0000313" key="2">
    <source>
        <dbReference type="EMBL" id="VAW44277.1"/>
    </source>
</evidence>
<accession>A0A3B0W0M6</accession>
<gene>
    <name evidence="2" type="ORF">MNBD_GAMMA02-1771</name>
</gene>
<reference evidence="2" key="1">
    <citation type="submission" date="2018-06" db="EMBL/GenBank/DDBJ databases">
        <authorList>
            <person name="Zhirakovskaya E."/>
        </authorList>
    </citation>
    <scope>NUCLEOTIDE SEQUENCE</scope>
</reference>
<feature type="domain" description="DUF11" evidence="1">
    <location>
        <begin position="512"/>
        <end position="634"/>
    </location>
</feature>
<evidence type="ECO:0000259" key="1">
    <source>
        <dbReference type="Pfam" id="PF01345"/>
    </source>
</evidence>
<dbReference type="Gene3D" id="2.60.40.10">
    <property type="entry name" value="Immunoglobulins"/>
    <property type="match status" value="1"/>
</dbReference>
<dbReference type="AlphaFoldDB" id="A0A3B0W0M6"/>
<feature type="domain" description="DUF11" evidence="1">
    <location>
        <begin position="384"/>
        <end position="503"/>
    </location>
</feature>
<sequence>MSHSKPPLLFAVSIVMLTLFSFFSTPTHAQGTPTFSVDYQGPIIGTPDGFGVGLITEGDLLAVSVPAPAPNPPLLGPVPPPGLLVSGTLGGPGVFPGGYGLVPSFAGPLEIDAFSFGKDFGDKIHFSVDEFAAGVFGIAPDVASEAAAAEASADVFMYLGMPIPTPIGPAIGNSALIDGNGLVPSGAPGLGFLEPNIPTPGITPDPGDNLDALDIDTMLADIPGPFYFSLDSGFPDPLEAGFPAPNSGTAVANGFSGSDVLVSGVGAGPALAIPAAALGLDFAGFDTDDIDALSFDDADLSGTLTPGDTLLFSVRRGSAVIGAPDSMFGIPIEEGDILTVPTLPGAVPAVFIAAEVLGLFTARAGAPIGDDLDAIDLSFVGMADLIITKSVAASTVPGTPVLYSMVATNAGPSALPAVHVTDIFHADLSGCSWSCSGSVGGTCSASGLGDISEFVGLPVGASVTFVASCEVSPSSVGTLSNTATIATPPMIFDPIPGNNSATTVTTLTPVVDLVISNTDGQTTSIPPTTYSYSIVVTNTGPSDVIGASVTDSFPAEVTNINWTCIGSSGGICGSASGTGDIMETVDVPVAGSVTFTATVDTNASAGAVVVNTATVTAAVGYIDSDLSNNSVSDTTTFIVDPDIIFENDFE</sequence>
<proteinExistence type="predicted"/>
<protein>
    <recommendedName>
        <fullName evidence="1">DUF11 domain-containing protein</fullName>
    </recommendedName>
</protein>
<dbReference type="NCBIfam" id="TIGR01451">
    <property type="entry name" value="B_ant_repeat"/>
    <property type="match status" value="2"/>
</dbReference>
<dbReference type="Pfam" id="PF01345">
    <property type="entry name" value="DUF11"/>
    <property type="match status" value="2"/>
</dbReference>